<dbReference type="PANTHER" id="PTHR10835:SF20">
    <property type="entry name" value="SQUALENE EPOXIDASE 4"/>
    <property type="match status" value="1"/>
</dbReference>
<feature type="transmembrane region" description="Helical" evidence="9">
    <location>
        <begin position="419"/>
        <end position="438"/>
    </location>
</feature>
<protein>
    <recommendedName>
        <fullName evidence="4 9">Squalene monooxygenase</fullName>
        <ecNumber evidence="4 9">1.14.14.17</ecNumber>
    </recommendedName>
</protein>
<accession>A0ABR0DPK5</accession>
<dbReference type="EC" id="1.14.14.17" evidence="4 9"/>
<evidence type="ECO:0000256" key="9">
    <source>
        <dbReference type="RuleBase" id="RU367121"/>
    </source>
</evidence>
<keyword evidence="12" id="KW-1185">Reference proteome</keyword>
<evidence type="ECO:0000256" key="1">
    <source>
        <dbReference type="ARBA" id="ARBA00001974"/>
    </source>
</evidence>
<keyword evidence="9" id="KW-0812">Transmembrane</keyword>
<dbReference type="Pfam" id="PF13450">
    <property type="entry name" value="NAD_binding_8"/>
    <property type="match status" value="1"/>
</dbReference>
<comment type="caution">
    <text evidence="11">The sequence shown here is derived from an EMBL/GenBank/DDBJ whole genome shotgun (WGS) entry which is preliminary data.</text>
</comment>
<feature type="domain" description="Squalene epoxidase" evidence="10">
    <location>
        <begin position="173"/>
        <end position="435"/>
    </location>
</feature>
<feature type="non-terminal residue" evidence="11">
    <location>
        <position position="502"/>
    </location>
</feature>
<reference evidence="11 12" key="1">
    <citation type="journal article" date="2023" name="bioRxiv">
        <title>Genome report: Whole genome sequence and annotation of Penstemon davidsonii.</title>
        <authorList>
            <person name="Ostevik K.L."/>
            <person name="Alabady M."/>
            <person name="Zhang M."/>
            <person name="Rausher M.D."/>
        </authorList>
    </citation>
    <scope>NUCLEOTIDE SEQUENCE [LARGE SCALE GENOMIC DNA]</scope>
    <source>
        <strain evidence="11">DNT005</strain>
        <tissue evidence="11">Whole leaf</tissue>
    </source>
</reference>
<evidence type="ECO:0000256" key="8">
    <source>
        <dbReference type="ARBA" id="ARBA00023136"/>
    </source>
</evidence>
<dbReference type="EMBL" id="JAYDYQ010001087">
    <property type="protein sequence ID" value="KAK4491169.1"/>
    <property type="molecule type" value="Genomic_DNA"/>
</dbReference>
<feature type="transmembrane region" description="Helical" evidence="9">
    <location>
        <begin position="484"/>
        <end position="501"/>
    </location>
</feature>
<evidence type="ECO:0000256" key="7">
    <source>
        <dbReference type="ARBA" id="ARBA00023002"/>
    </source>
</evidence>
<evidence type="ECO:0000256" key="6">
    <source>
        <dbReference type="ARBA" id="ARBA00022827"/>
    </source>
</evidence>
<evidence type="ECO:0000256" key="3">
    <source>
        <dbReference type="ARBA" id="ARBA00008802"/>
    </source>
</evidence>
<evidence type="ECO:0000256" key="5">
    <source>
        <dbReference type="ARBA" id="ARBA00022630"/>
    </source>
</evidence>
<proteinExistence type="inferred from homology"/>
<organism evidence="11 12">
    <name type="scientific">Penstemon davidsonii</name>
    <dbReference type="NCBI Taxonomy" id="160366"/>
    <lineage>
        <taxon>Eukaryota</taxon>
        <taxon>Viridiplantae</taxon>
        <taxon>Streptophyta</taxon>
        <taxon>Embryophyta</taxon>
        <taxon>Tracheophyta</taxon>
        <taxon>Spermatophyta</taxon>
        <taxon>Magnoliopsida</taxon>
        <taxon>eudicotyledons</taxon>
        <taxon>Gunneridae</taxon>
        <taxon>Pentapetalae</taxon>
        <taxon>asterids</taxon>
        <taxon>lamiids</taxon>
        <taxon>Lamiales</taxon>
        <taxon>Plantaginaceae</taxon>
        <taxon>Cheloneae</taxon>
        <taxon>Penstemon</taxon>
    </lineage>
</organism>
<evidence type="ECO:0000256" key="4">
    <source>
        <dbReference type="ARBA" id="ARBA00012312"/>
    </source>
</evidence>
<keyword evidence="8 9" id="KW-0472">Membrane</keyword>
<dbReference type="InterPro" id="IPR013698">
    <property type="entry name" value="Squalene_epoxidase"/>
</dbReference>
<comment type="subcellular location">
    <subcellularLocation>
        <location evidence="9">Membrane</location>
        <topology evidence="9">Multi-pass membrane protein</topology>
    </subcellularLocation>
</comment>
<dbReference type="InterPro" id="IPR040125">
    <property type="entry name" value="Squalene_monox"/>
</dbReference>
<keyword evidence="9" id="KW-1133">Transmembrane helix</keyword>
<comment type="cofactor">
    <cofactor evidence="1 9">
        <name>FAD</name>
        <dbReference type="ChEBI" id="CHEBI:57692"/>
    </cofactor>
</comment>
<evidence type="ECO:0000256" key="2">
    <source>
        <dbReference type="ARBA" id="ARBA00005018"/>
    </source>
</evidence>
<sequence length="502" mass="54807">MTKETTLCKDSNGESHLDITKCNDVIIVGAGVAGSVLAHTLGKDGRKVHVIERNLNEPNRIVGELLQPAGYLKLLELGLEDCVRDIDAQMVYGYTVYKDGKSIKLPYPLQNYDSDVAGRCFHQGRFIQGLRKKAASLPNVKLVQGTAVSLIEERGTIKGIRYNTRAGQELTVFAPLTVICDGCFSSFRKFLSTPKIDTPSHFAGFIIENCELPYPNYVHLILGNRTSFVLYPISSTEVRFLIDFPGPKPPSISNGEMAHLLKTAVAPQVPIELYGAFLSSVDKAKIKVMPSSCMPAKPCLTPGAILLGDALNMRHAITGGGMTVALHDITILKNLFKNINLNDTEKVTKYTQDFYNIRKPMAFTMNVVADSLYNVITISNEESRKEIQQACFDYISRFSKISEGVVGLVSGINPHRYRLLLHLFAIAIYTVGSMILVPVPSPKRVYAAARLALSAAAIVIPIIWNEKMKGDTNSISESTTSYDVVIVGAGVAGSALAYALGK</sequence>
<dbReference type="PANTHER" id="PTHR10835">
    <property type="entry name" value="SQUALENE MONOOXYGENASE"/>
    <property type="match status" value="1"/>
</dbReference>
<comment type="similarity">
    <text evidence="3 9">Belongs to the squalene monooxygenase family.</text>
</comment>
<dbReference type="Gene3D" id="3.50.50.60">
    <property type="entry name" value="FAD/NAD(P)-binding domain"/>
    <property type="match status" value="1"/>
</dbReference>
<evidence type="ECO:0000313" key="12">
    <source>
        <dbReference type="Proteomes" id="UP001291926"/>
    </source>
</evidence>
<comment type="function">
    <text evidence="9">Catalyzes the stereospecific oxidation of squalene to (S)-2,3-epoxysqualene, and is considered to be a rate-limiting enzyme in steroid biosynthesis.</text>
</comment>
<dbReference type="InterPro" id="IPR036188">
    <property type="entry name" value="FAD/NAD-bd_sf"/>
</dbReference>
<keyword evidence="7 9" id="KW-0560">Oxidoreductase</keyword>
<feature type="transmembrane region" description="Helical" evidence="9">
    <location>
        <begin position="445"/>
        <end position="464"/>
    </location>
</feature>
<name>A0ABR0DPK5_9LAMI</name>
<dbReference type="SUPFAM" id="SSF51905">
    <property type="entry name" value="FAD/NAD(P)-binding domain"/>
    <property type="match status" value="2"/>
</dbReference>
<evidence type="ECO:0000313" key="11">
    <source>
        <dbReference type="EMBL" id="KAK4491169.1"/>
    </source>
</evidence>
<dbReference type="Proteomes" id="UP001291926">
    <property type="component" value="Unassembled WGS sequence"/>
</dbReference>
<comment type="pathway">
    <text evidence="2">Terpene metabolism; lanosterol biosynthesis; lanosterol from farnesyl diphosphate: step 2/3.</text>
</comment>
<keyword evidence="6 9" id="KW-0274">FAD</keyword>
<comment type="catalytic activity">
    <reaction evidence="9">
        <text>squalene + reduced [NADPH--hemoprotein reductase] + O2 = (S)-2,3-epoxysqualene + oxidized [NADPH--hemoprotein reductase] + H2O + H(+)</text>
        <dbReference type="Rhea" id="RHEA:25282"/>
        <dbReference type="Rhea" id="RHEA-COMP:11964"/>
        <dbReference type="Rhea" id="RHEA-COMP:11965"/>
        <dbReference type="ChEBI" id="CHEBI:15377"/>
        <dbReference type="ChEBI" id="CHEBI:15378"/>
        <dbReference type="ChEBI" id="CHEBI:15379"/>
        <dbReference type="ChEBI" id="CHEBI:15440"/>
        <dbReference type="ChEBI" id="CHEBI:15441"/>
        <dbReference type="ChEBI" id="CHEBI:57618"/>
        <dbReference type="ChEBI" id="CHEBI:58210"/>
        <dbReference type="EC" id="1.14.14.17"/>
    </reaction>
</comment>
<keyword evidence="5 9" id="KW-0285">Flavoprotein</keyword>
<dbReference type="Pfam" id="PF08491">
    <property type="entry name" value="SE"/>
    <property type="match status" value="1"/>
</dbReference>
<evidence type="ECO:0000259" key="10">
    <source>
        <dbReference type="Pfam" id="PF08491"/>
    </source>
</evidence>
<dbReference type="PRINTS" id="PR00420">
    <property type="entry name" value="RNGMNOXGNASE"/>
</dbReference>
<gene>
    <name evidence="11" type="ORF">RD792_001899</name>
</gene>